<accession>A0A4C1XFL9</accession>
<feature type="region of interest" description="Disordered" evidence="1">
    <location>
        <begin position="51"/>
        <end position="86"/>
    </location>
</feature>
<proteinExistence type="predicted"/>
<evidence type="ECO:0000313" key="3">
    <source>
        <dbReference type="Proteomes" id="UP000299102"/>
    </source>
</evidence>
<dbReference type="EMBL" id="BGZK01000808">
    <property type="protein sequence ID" value="GBP61254.1"/>
    <property type="molecule type" value="Genomic_DNA"/>
</dbReference>
<comment type="caution">
    <text evidence="2">The sequence shown here is derived from an EMBL/GenBank/DDBJ whole genome shotgun (WGS) entry which is preliminary data.</text>
</comment>
<organism evidence="2 3">
    <name type="scientific">Eumeta variegata</name>
    <name type="common">Bagworm moth</name>
    <name type="synonym">Eumeta japonica</name>
    <dbReference type="NCBI Taxonomy" id="151549"/>
    <lineage>
        <taxon>Eukaryota</taxon>
        <taxon>Metazoa</taxon>
        <taxon>Ecdysozoa</taxon>
        <taxon>Arthropoda</taxon>
        <taxon>Hexapoda</taxon>
        <taxon>Insecta</taxon>
        <taxon>Pterygota</taxon>
        <taxon>Neoptera</taxon>
        <taxon>Endopterygota</taxon>
        <taxon>Lepidoptera</taxon>
        <taxon>Glossata</taxon>
        <taxon>Ditrysia</taxon>
        <taxon>Tineoidea</taxon>
        <taxon>Psychidae</taxon>
        <taxon>Oiketicinae</taxon>
        <taxon>Eumeta</taxon>
    </lineage>
</organism>
<dbReference type="PROSITE" id="PS51257">
    <property type="entry name" value="PROKAR_LIPOPROTEIN"/>
    <property type="match status" value="1"/>
</dbReference>
<protein>
    <submittedName>
        <fullName evidence="2">Uncharacterized protein</fullName>
    </submittedName>
</protein>
<evidence type="ECO:0000256" key="1">
    <source>
        <dbReference type="SAM" id="MobiDB-lite"/>
    </source>
</evidence>
<reference evidence="2 3" key="1">
    <citation type="journal article" date="2019" name="Commun. Biol.">
        <title>The bagworm genome reveals a unique fibroin gene that provides high tensile strength.</title>
        <authorList>
            <person name="Kono N."/>
            <person name="Nakamura H."/>
            <person name="Ohtoshi R."/>
            <person name="Tomita M."/>
            <person name="Numata K."/>
            <person name="Arakawa K."/>
        </authorList>
    </citation>
    <scope>NUCLEOTIDE SEQUENCE [LARGE SCALE GENOMIC DNA]</scope>
</reference>
<dbReference type="AlphaFoldDB" id="A0A4C1XFL9"/>
<sequence>MNVRSVNIQVITALTRTAPAPGPAAAACTGACAPRPRRTSRLLSPCRGCNGVETVKPPPTQNTNGRRGAHHDDEINPRDVTCGDPANMIRIKGIP</sequence>
<name>A0A4C1XFL9_EUMVA</name>
<evidence type="ECO:0000313" key="2">
    <source>
        <dbReference type="EMBL" id="GBP61254.1"/>
    </source>
</evidence>
<dbReference type="Proteomes" id="UP000299102">
    <property type="component" value="Unassembled WGS sequence"/>
</dbReference>
<keyword evidence="3" id="KW-1185">Reference proteome</keyword>
<gene>
    <name evidence="2" type="ORF">EVAR_45274_1</name>
</gene>